<accession>A0ABV6Z0S8</accession>
<sequence>MDQQHYKINAPQIVHEVIDGEAIIINLESGNYYSLQHSGSTIWHLIGQGWSTRRIITELSRLYRGTSEDMEQGITELIEELQQENLIIPCDDHAVYPEQRNNEIISDSEKKDFTKPVLESFSDMQDILLLDPIHEVDDSSGWPNPPNDSAE</sequence>
<gene>
    <name evidence="1" type="ORF">ACFL27_17795</name>
</gene>
<protein>
    <submittedName>
        <fullName evidence="1">PqqD family protein</fullName>
    </submittedName>
</protein>
<dbReference type="InterPro" id="IPR008792">
    <property type="entry name" value="PQQD"/>
</dbReference>
<proteinExistence type="predicted"/>
<name>A0ABV6Z0S8_UNCC1</name>
<comment type="caution">
    <text evidence="1">The sequence shown here is derived from an EMBL/GenBank/DDBJ whole genome shotgun (WGS) entry which is preliminary data.</text>
</comment>
<dbReference type="Gene3D" id="1.10.10.1150">
    <property type="entry name" value="Coenzyme PQQ synthesis protein D (PqqD)"/>
    <property type="match status" value="1"/>
</dbReference>
<organism evidence="1 2">
    <name type="scientific">candidate division CSSED10-310 bacterium</name>
    <dbReference type="NCBI Taxonomy" id="2855610"/>
    <lineage>
        <taxon>Bacteria</taxon>
        <taxon>Bacteria division CSSED10-310</taxon>
    </lineage>
</organism>
<keyword evidence="2" id="KW-1185">Reference proteome</keyword>
<reference evidence="1 2" key="1">
    <citation type="submission" date="2024-09" db="EMBL/GenBank/DDBJ databases">
        <title>Laminarin stimulates single cell rates of sulfate reduction while oxygen inhibits transcriptomic activity in coastal marine sediment.</title>
        <authorList>
            <person name="Lindsay M."/>
            <person name="Orcutt B."/>
            <person name="Emerson D."/>
            <person name="Stepanauskas R."/>
            <person name="D'Angelo T."/>
        </authorList>
    </citation>
    <scope>NUCLEOTIDE SEQUENCE [LARGE SCALE GENOMIC DNA]</scope>
    <source>
        <strain evidence="1">SAG AM-311-K15</strain>
    </source>
</reference>
<dbReference type="InterPro" id="IPR041881">
    <property type="entry name" value="PqqD_sf"/>
</dbReference>
<dbReference type="EMBL" id="JBHPBY010000258">
    <property type="protein sequence ID" value="MFC1852050.1"/>
    <property type="molecule type" value="Genomic_DNA"/>
</dbReference>
<evidence type="ECO:0000313" key="1">
    <source>
        <dbReference type="EMBL" id="MFC1852050.1"/>
    </source>
</evidence>
<evidence type="ECO:0000313" key="2">
    <source>
        <dbReference type="Proteomes" id="UP001594351"/>
    </source>
</evidence>
<dbReference type="Pfam" id="PF05402">
    <property type="entry name" value="PqqD"/>
    <property type="match status" value="1"/>
</dbReference>
<dbReference type="Proteomes" id="UP001594351">
    <property type="component" value="Unassembled WGS sequence"/>
</dbReference>